<evidence type="ECO:0000313" key="3">
    <source>
        <dbReference type="Proteomes" id="UP000799640"/>
    </source>
</evidence>
<organism evidence="2 3">
    <name type="scientific">Trichodelitschia bisporula</name>
    <dbReference type="NCBI Taxonomy" id="703511"/>
    <lineage>
        <taxon>Eukaryota</taxon>
        <taxon>Fungi</taxon>
        <taxon>Dikarya</taxon>
        <taxon>Ascomycota</taxon>
        <taxon>Pezizomycotina</taxon>
        <taxon>Dothideomycetes</taxon>
        <taxon>Dothideomycetes incertae sedis</taxon>
        <taxon>Phaeotrichales</taxon>
        <taxon>Phaeotrichaceae</taxon>
        <taxon>Trichodelitschia</taxon>
    </lineage>
</organism>
<dbReference type="Proteomes" id="UP000799640">
    <property type="component" value="Unassembled WGS sequence"/>
</dbReference>
<dbReference type="AlphaFoldDB" id="A0A6G1HIK3"/>
<accession>A0A6G1HIK3</accession>
<gene>
    <name evidence="2" type="ORF">EJ06DRAFT_255229</name>
</gene>
<evidence type="ECO:0000256" key="1">
    <source>
        <dbReference type="SAM" id="MobiDB-lite"/>
    </source>
</evidence>
<proteinExistence type="predicted"/>
<feature type="compositionally biased region" description="Polar residues" evidence="1">
    <location>
        <begin position="21"/>
        <end position="35"/>
    </location>
</feature>
<feature type="region of interest" description="Disordered" evidence="1">
    <location>
        <begin position="1"/>
        <end position="42"/>
    </location>
</feature>
<reference evidence="2" key="1">
    <citation type="journal article" date="2020" name="Stud. Mycol.">
        <title>101 Dothideomycetes genomes: a test case for predicting lifestyles and emergence of pathogens.</title>
        <authorList>
            <person name="Haridas S."/>
            <person name="Albert R."/>
            <person name="Binder M."/>
            <person name="Bloem J."/>
            <person name="Labutti K."/>
            <person name="Salamov A."/>
            <person name="Andreopoulos B."/>
            <person name="Baker S."/>
            <person name="Barry K."/>
            <person name="Bills G."/>
            <person name="Bluhm B."/>
            <person name="Cannon C."/>
            <person name="Castanera R."/>
            <person name="Culley D."/>
            <person name="Daum C."/>
            <person name="Ezra D."/>
            <person name="Gonzalez J."/>
            <person name="Henrissat B."/>
            <person name="Kuo A."/>
            <person name="Liang C."/>
            <person name="Lipzen A."/>
            <person name="Lutzoni F."/>
            <person name="Magnuson J."/>
            <person name="Mondo S."/>
            <person name="Nolan M."/>
            <person name="Ohm R."/>
            <person name="Pangilinan J."/>
            <person name="Park H.-J."/>
            <person name="Ramirez L."/>
            <person name="Alfaro M."/>
            <person name="Sun H."/>
            <person name="Tritt A."/>
            <person name="Yoshinaga Y."/>
            <person name="Zwiers L.-H."/>
            <person name="Turgeon B."/>
            <person name="Goodwin S."/>
            <person name="Spatafora J."/>
            <person name="Crous P."/>
            <person name="Grigoriev I."/>
        </authorList>
    </citation>
    <scope>NUCLEOTIDE SEQUENCE</scope>
    <source>
        <strain evidence="2">CBS 262.69</strain>
    </source>
</reference>
<feature type="region of interest" description="Disordered" evidence="1">
    <location>
        <begin position="55"/>
        <end position="74"/>
    </location>
</feature>
<protein>
    <submittedName>
        <fullName evidence="2">Uncharacterized protein</fullName>
    </submittedName>
</protein>
<dbReference type="EMBL" id="ML996710">
    <property type="protein sequence ID" value="KAF2395822.1"/>
    <property type="molecule type" value="Genomic_DNA"/>
</dbReference>
<feature type="compositionally biased region" description="Low complexity" evidence="1">
    <location>
        <begin position="8"/>
        <end position="20"/>
    </location>
</feature>
<evidence type="ECO:0000313" key="2">
    <source>
        <dbReference type="EMBL" id="KAF2395822.1"/>
    </source>
</evidence>
<name>A0A6G1HIK3_9PEZI</name>
<keyword evidence="3" id="KW-1185">Reference proteome</keyword>
<sequence length="74" mass="7767">MAAAPMTAASVRSPRSASAAQVTSPATQPSPTGSHPQGPRGSLLARRFFDWSSSRMTASHRRQSAVDLSVNNNT</sequence>